<feature type="domain" description="MOSC" evidence="1">
    <location>
        <begin position="33"/>
        <end position="167"/>
    </location>
</feature>
<evidence type="ECO:0000259" key="1">
    <source>
        <dbReference type="PROSITE" id="PS51340"/>
    </source>
</evidence>
<dbReference type="InterPro" id="IPR005163">
    <property type="entry name" value="Tri_helical_YiiM-like"/>
</dbReference>
<dbReference type="Proteomes" id="UP001549104">
    <property type="component" value="Unassembled WGS sequence"/>
</dbReference>
<gene>
    <name evidence="2" type="ORF">ABIC55_001140</name>
</gene>
<reference evidence="2 3" key="1">
    <citation type="submission" date="2024-06" db="EMBL/GenBank/DDBJ databases">
        <title>Sorghum-associated microbial communities from plants grown in Nebraska, USA.</title>
        <authorList>
            <person name="Schachtman D."/>
        </authorList>
    </citation>
    <scope>NUCLEOTIDE SEQUENCE [LARGE SCALE GENOMIC DNA]</scope>
    <source>
        <strain evidence="2 3">1288</strain>
    </source>
</reference>
<dbReference type="InterPro" id="IPR011037">
    <property type="entry name" value="Pyrv_Knase-like_insert_dom_sf"/>
</dbReference>
<comment type="caution">
    <text evidence="2">The sequence shown here is derived from an EMBL/GenBank/DDBJ whole genome shotgun (WGS) entry which is preliminary data.</text>
</comment>
<dbReference type="Pfam" id="PF03475">
    <property type="entry name" value="YiiM_3-alpha"/>
    <property type="match status" value="1"/>
</dbReference>
<dbReference type="Gene3D" id="2.40.33.20">
    <property type="entry name" value="PK beta-barrel domain-like"/>
    <property type="match status" value="1"/>
</dbReference>
<dbReference type="Pfam" id="PF03473">
    <property type="entry name" value="MOSC"/>
    <property type="match status" value="1"/>
</dbReference>
<evidence type="ECO:0000313" key="3">
    <source>
        <dbReference type="Proteomes" id="UP001549104"/>
    </source>
</evidence>
<dbReference type="InterPro" id="IPR052353">
    <property type="entry name" value="Benzoxazolinone_Detox_Enz"/>
</dbReference>
<dbReference type="EMBL" id="JBEPME010000001">
    <property type="protein sequence ID" value="MET3656056.1"/>
    <property type="molecule type" value="Genomic_DNA"/>
</dbReference>
<keyword evidence="3" id="KW-1185">Reference proteome</keyword>
<accession>A0ABV2K4P7</accession>
<dbReference type="PANTHER" id="PTHR30212">
    <property type="entry name" value="PROTEIN YIIM"/>
    <property type="match status" value="1"/>
</dbReference>
<protein>
    <submittedName>
        <fullName evidence="2">MOSC domain-containing protein YiiM</fullName>
    </submittedName>
</protein>
<organism evidence="2 3">
    <name type="scientific">Sporosarcina psychrophila</name>
    <name type="common">Bacillus psychrophilus</name>
    <dbReference type="NCBI Taxonomy" id="1476"/>
    <lineage>
        <taxon>Bacteria</taxon>
        <taxon>Bacillati</taxon>
        <taxon>Bacillota</taxon>
        <taxon>Bacilli</taxon>
        <taxon>Bacillales</taxon>
        <taxon>Caryophanaceae</taxon>
        <taxon>Sporosarcina</taxon>
    </lineage>
</organism>
<dbReference type="InterPro" id="IPR005302">
    <property type="entry name" value="MoCF_Sase_C"/>
</dbReference>
<proteinExistence type="predicted"/>
<dbReference type="SUPFAM" id="SSF50800">
    <property type="entry name" value="PK beta-barrel domain-like"/>
    <property type="match status" value="1"/>
</dbReference>
<name>A0ABV2K4P7_SPOPS</name>
<dbReference type="RefSeq" id="WP_067211381.1">
    <property type="nucleotide sequence ID" value="NZ_CP014616.1"/>
</dbReference>
<evidence type="ECO:0000313" key="2">
    <source>
        <dbReference type="EMBL" id="MET3656056.1"/>
    </source>
</evidence>
<dbReference type="PANTHER" id="PTHR30212:SF2">
    <property type="entry name" value="PROTEIN YIIM"/>
    <property type="match status" value="1"/>
</dbReference>
<sequence length="225" mass="25718">MTTFSAELKNLSIGLPKKMKYGTDKEMDTGICKETIEEVFLTKDGFRGDGVADLRHHGGLDRAVCVYPHEHYSLWEQEFNKPLPSSAFGENITVTNMLEQNVHIGDIFRLGDAVIQITQGRIPCSTITKRTDMPPLLKRMVETGFTGYLCRVLEEGSVRKDSTITLVESHPKQVSILFANQIYFHHPKDIEGIKKVLDVQELAHDWRERLTKRLEQLTNPYMLNK</sequence>
<dbReference type="PROSITE" id="PS51340">
    <property type="entry name" value="MOSC"/>
    <property type="match status" value="1"/>
</dbReference>